<keyword evidence="2 5" id="KW-0808">Transferase</keyword>
<dbReference type="InterPro" id="IPR050179">
    <property type="entry name" value="Trans_hexapeptide_repeat"/>
</dbReference>
<dbReference type="EC" id="2.3.1.-" evidence="5"/>
<evidence type="ECO:0000256" key="2">
    <source>
        <dbReference type="ARBA" id="ARBA00022679"/>
    </source>
</evidence>
<evidence type="ECO:0000313" key="6">
    <source>
        <dbReference type="Proteomes" id="UP000051587"/>
    </source>
</evidence>
<dbReference type="PANTHER" id="PTHR43300">
    <property type="entry name" value="ACETYLTRANSFERASE"/>
    <property type="match status" value="1"/>
</dbReference>
<dbReference type="AlphaFoldDB" id="A0A0P1FD96"/>
<evidence type="ECO:0000313" key="5">
    <source>
        <dbReference type="EMBL" id="CUH66169.1"/>
    </source>
</evidence>
<gene>
    <name evidence="5" type="primary">vat</name>
    <name evidence="5" type="ORF">TG4357_02277</name>
</gene>
<organism evidence="5 6">
    <name type="scientific">Thalassovita gelatinovora</name>
    <name type="common">Thalassobius gelatinovorus</name>
    <dbReference type="NCBI Taxonomy" id="53501"/>
    <lineage>
        <taxon>Bacteria</taxon>
        <taxon>Pseudomonadati</taxon>
        <taxon>Pseudomonadota</taxon>
        <taxon>Alphaproteobacteria</taxon>
        <taxon>Rhodobacterales</taxon>
        <taxon>Roseobacteraceae</taxon>
        <taxon>Thalassovita</taxon>
    </lineage>
</organism>
<comment type="similarity">
    <text evidence="1">Belongs to the transferase hexapeptide repeat family.</text>
</comment>
<dbReference type="InterPro" id="IPR018357">
    <property type="entry name" value="Hexapep_transf_CS"/>
</dbReference>
<evidence type="ECO:0000256" key="3">
    <source>
        <dbReference type="ARBA" id="ARBA00022737"/>
    </source>
</evidence>
<reference evidence="5 6" key="1">
    <citation type="submission" date="2015-09" db="EMBL/GenBank/DDBJ databases">
        <authorList>
            <consortium name="Swine Surveillance"/>
        </authorList>
    </citation>
    <scope>NUCLEOTIDE SEQUENCE [LARGE SCALE GENOMIC DNA]</scope>
    <source>
        <strain evidence="5 6">CECT 4357</strain>
    </source>
</reference>
<keyword evidence="6" id="KW-1185">Reference proteome</keyword>
<dbReference type="Proteomes" id="UP000051587">
    <property type="component" value="Unassembled WGS sequence"/>
</dbReference>
<proteinExistence type="inferred from homology"/>
<dbReference type="PROSITE" id="PS00101">
    <property type="entry name" value="HEXAPEP_TRANSFERASES"/>
    <property type="match status" value="1"/>
</dbReference>
<dbReference type="OrthoDB" id="9815592at2"/>
<dbReference type="InterPro" id="IPR011004">
    <property type="entry name" value="Trimer_LpxA-like_sf"/>
</dbReference>
<dbReference type="STRING" id="53501.SAMN04488043_1046"/>
<dbReference type="PANTHER" id="PTHR43300:SF11">
    <property type="entry name" value="ACETYLTRANSFERASE RV3034C-RELATED"/>
    <property type="match status" value="1"/>
</dbReference>
<dbReference type="Gene3D" id="2.160.10.10">
    <property type="entry name" value="Hexapeptide repeat proteins"/>
    <property type="match status" value="1"/>
</dbReference>
<name>A0A0P1FD96_THAGE</name>
<keyword evidence="3" id="KW-0677">Repeat</keyword>
<dbReference type="RefSeq" id="WP_058263018.1">
    <property type="nucleotide sequence ID" value="NZ_CP051181.1"/>
</dbReference>
<sequence>MPDFLDASLRHPIRLPDGTSYPNTVWLAQVIDHPNMRIGDFTYYNDFDPVDDYAARIAPYLHPGAPETLIIGKFGQFAHGTRFITSSADHPKRWFSAYPFAVFNHDCMDLYAEEFGTGRDTVIGNDVWIGHNAMILPGVTVGDGAIIGAGAVVRRDVDPYMVMGGNPAEPIRRRFSQQVTALLLRLRWWDLELDQIRAILPVLASADVVGLQDAVARYREGPNSP</sequence>
<accession>A0A0P1FD96</accession>
<evidence type="ECO:0000256" key="1">
    <source>
        <dbReference type="ARBA" id="ARBA00007274"/>
    </source>
</evidence>
<dbReference type="CDD" id="cd03349">
    <property type="entry name" value="LbH_XAT"/>
    <property type="match status" value="1"/>
</dbReference>
<dbReference type="Pfam" id="PF00132">
    <property type="entry name" value="Hexapep"/>
    <property type="match status" value="1"/>
</dbReference>
<evidence type="ECO:0000256" key="4">
    <source>
        <dbReference type="ARBA" id="ARBA00023315"/>
    </source>
</evidence>
<dbReference type="InterPro" id="IPR001451">
    <property type="entry name" value="Hexapep"/>
</dbReference>
<keyword evidence="4 5" id="KW-0012">Acyltransferase</keyword>
<dbReference type="GO" id="GO:0016746">
    <property type="term" value="F:acyltransferase activity"/>
    <property type="evidence" value="ECO:0007669"/>
    <property type="project" value="UniProtKB-KW"/>
</dbReference>
<dbReference type="SUPFAM" id="SSF51161">
    <property type="entry name" value="Trimeric LpxA-like enzymes"/>
    <property type="match status" value="1"/>
</dbReference>
<protein>
    <submittedName>
        <fullName evidence="5">Virginiamycin A acetyltransferase</fullName>
        <ecNumber evidence="5">2.3.1.-</ecNumber>
    </submittedName>
</protein>
<dbReference type="EMBL" id="CYSA01000023">
    <property type="protein sequence ID" value="CUH66169.1"/>
    <property type="molecule type" value="Genomic_DNA"/>
</dbReference>